<gene>
    <name evidence="1" type="ORF">EDB95_1995</name>
</gene>
<proteinExistence type="predicted"/>
<protein>
    <submittedName>
        <fullName evidence="1">Uncharacterized protein</fullName>
    </submittedName>
</protein>
<dbReference type="Proteomes" id="UP000294498">
    <property type="component" value="Unassembled WGS sequence"/>
</dbReference>
<accession>A0A4R8DRV9</accession>
<dbReference type="AlphaFoldDB" id="A0A4R8DRV9"/>
<organism evidence="1 2">
    <name type="scientific">Dinghuibacter silviterrae</name>
    <dbReference type="NCBI Taxonomy" id="1539049"/>
    <lineage>
        <taxon>Bacteria</taxon>
        <taxon>Pseudomonadati</taxon>
        <taxon>Bacteroidota</taxon>
        <taxon>Chitinophagia</taxon>
        <taxon>Chitinophagales</taxon>
        <taxon>Chitinophagaceae</taxon>
        <taxon>Dinghuibacter</taxon>
    </lineage>
</organism>
<sequence length="172" mass="17713">MKSIIRYGAAILALALFMTACSKKSSNSSASLGTTTFSVSGQSNTMVLTADTTYLLTLAGAGLFSSTSDSAALGILLYKPNVNIGYGAVSGLWSDTATVQTASIEITAKNGKDYTDANPTSGMPSPVHPFIVQITSNNGTVLTGTYSGELYNNTNAADSLLVTNGSFSVKLQ</sequence>
<keyword evidence="2" id="KW-1185">Reference proteome</keyword>
<dbReference type="PROSITE" id="PS51257">
    <property type="entry name" value="PROKAR_LIPOPROTEIN"/>
    <property type="match status" value="1"/>
</dbReference>
<name>A0A4R8DRV9_9BACT</name>
<comment type="caution">
    <text evidence="1">The sequence shown here is derived from an EMBL/GenBank/DDBJ whole genome shotgun (WGS) entry which is preliminary data.</text>
</comment>
<reference evidence="1 2" key="1">
    <citation type="submission" date="2019-03" db="EMBL/GenBank/DDBJ databases">
        <title>Genomic Encyclopedia of Type Strains, Phase IV (KMG-IV): sequencing the most valuable type-strain genomes for metagenomic binning, comparative biology and taxonomic classification.</title>
        <authorList>
            <person name="Goeker M."/>
        </authorList>
    </citation>
    <scope>NUCLEOTIDE SEQUENCE [LARGE SCALE GENOMIC DNA]</scope>
    <source>
        <strain evidence="1 2">DSM 100059</strain>
    </source>
</reference>
<evidence type="ECO:0000313" key="2">
    <source>
        <dbReference type="Proteomes" id="UP000294498"/>
    </source>
</evidence>
<dbReference type="EMBL" id="SODV01000001">
    <property type="protein sequence ID" value="TDX00964.1"/>
    <property type="molecule type" value="Genomic_DNA"/>
</dbReference>
<evidence type="ECO:0000313" key="1">
    <source>
        <dbReference type="EMBL" id="TDX00964.1"/>
    </source>
</evidence>
<dbReference type="RefSeq" id="WP_133993113.1">
    <property type="nucleotide sequence ID" value="NZ_SODV01000001.1"/>
</dbReference>